<reference evidence="1 2" key="1">
    <citation type="submission" date="2018-10" db="EMBL/GenBank/DDBJ databases">
        <title>Phylogenomics of Brevibacillus.</title>
        <authorList>
            <person name="Dunlap C."/>
        </authorList>
    </citation>
    <scope>NUCLEOTIDE SEQUENCE [LARGE SCALE GENOMIC DNA]</scope>
    <source>
        <strain evidence="1 2">DSM 100115</strain>
    </source>
</reference>
<dbReference type="RefSeq" id="WP_122906646.1">
    <property type="nucleotide sequence ID" value="NZ_RHHS01000055.1"/>
</dbReference>
<sequence>MATIKNLSLSHIKKQDAKKFKEKKQVLLDDGTVKVDVDVTFRTSKKNQVVADLIKLIQEKVKKNESVTGESISAAMLSLIIKQFTSIDVKSLNTLDDYVEMFIIMTDNNYISPIIDSFDKTELQSMIDYVNEQLDKWNVEVRKILEEIRTNEGVNNGTELQ</sequence>
<evidence type="ECO:0000313" key="1">
    <source>
        <dbReference type="EMBL" id="RNB52668.1"/>
    </source>
</evidence>
<keyword evidence="2" id="KW-1185">Reference proteome</keyword>
<name>A0A3M8AN90_9BACL</name>
<dbReference type="Proteomes" id="UP000268829">
    <property type="component" value="Unassembled WGS sequence"/>
</dbReference>
<comment type="caution">
    <text evidence="1">The sequence shown here is derived from an EMBL/GenBank/DDBJ whole genome shotgun (WGS) entry which is preliminary data.</text>
</comment>
<evidence type="ECO:0000313" key="2">
    <source>
        <dbReference type="Proteomes" id="UP000268829"/>
    </source>
</evidence>
<proteinExistence type="predicted"/>
<gene>
    <name evidence="1" type="ORF">EDM57_21000</name>
</gene>
<protein>
    <submittedName>
        <fullName evidence="1">Uncharacterized protein</fullName>
    </submittedName>
</protein>
<organism evidence="1 2">
    <name type="scientific">Brevibacillus gelatini</name>
    <dbReference type="NCBI Taxonomy" id="1655277"/>
    <lineage>
        <taxon>Bacteria</taxon>
        <taxon>Bacillati</taxon>
        <taxon>Bacillota</taxon>
        <taxon>Bacilli</taxon>
        <taxon>Bacillales</taxon>
        <taxon>Paenibacillaceae</taxon>
        <taxon>Brevibacillus</taxon>
    </lineage>
</organism>
<dbReference type="AlphaFoldDB" id="A0A3M8AN90"/>
<dbReference type="EMBL" id="RHHS01000055">
    <property type="protein sequence ID" value="RNB52668.1"/>
    <property type="molecule type" value="Genomic_DNA"/>
</dbReference>
<accession>A0A3M8AN90</accession>